<name>A0A2G9V727_TELCI</name>
<proteinExistence type="predicted"/>
<dbReference type="GO" id="GO:0043039">
    <property type="term" value="P:tRNA aminoacylation"/>
    <property type="evidence" value="ECO:0007669"/>
    <property type="project" value="TreeGrafter"/>
</dbReference>
<dbReference type="Gene3D" id="1.10.240.10">
    <property type="entry name" value="Tyrosyl-Transfer RNA Synthetase"/>
    <property type="match status" value="1"/>
</dbReference>
<reference evidence="1 2" key="1">
    <citation type="submission" date="2015-09" db="EMBL/GenBank/DDBJ databases">
        <title>Draft genome of the parasitic nematode Teladorsagia circumcincta isolate WARC Sus (inbred).</title>
        <authorList>
            <person name="Mitreva M."/>
        </authorList>
    </citation>
    <scope>NUCLEOTIDE SEQUENCE [LARGE SCALE GENOMIC DNA]</scope>
    <source>
        <strain evidence="1 2">S</strain>
    </source>
</reference>
<dbReference type="PANTHER" id="PTHR11766:SF0">
    <property type="entry name" value="TYROSINE--TRNA LIGASE, MITOCHONDRIAL"/>
    <property type="match status" value="1"/>
</dbReference>
<dbReference type="GO" id="GO:0005829">
    <property type="term" value="C:cytosol"/>
    <property type="evidence" value="ECO:0007669"/>
    <property type="project" value="TreeGrafter"/>
</dbReference>
<organism evidence="1 2">
    <name type="scientific">Teladorsagia circumcincta</name>
    <name type="common">Brown stomach worm</name>
    <name type="synonym">Ostertagia circumcincta</name>
    <dbReference type="NCBI Taxonomy" id="45464"/>
    <lineage>
        <taxon>Eukaryota</taxon>
        <taxon>Metazoa</taxon>
        <taxon>Ecdysozoa</taxon>
        <taxon>Nematoda</taxon>
        <taxon>Chromadorea</taxon>
        <taxon>Rhabditida</taxon>
        <taxon>Rhabditina</taxon>
        <taxon>Rhabditomorpha</taxon>
        <taxon>Strongyloidea</taxon>
        <taxon>Trichostrongylidae</taxon>
        <taxon>Teladorsagia</taxon>
    </lineage>
</organism>
<dbReference type="GO" id="GO:0005739">
    <property type="term" value="C:mitochondrion"/>
    <property type="evidence" value="ECO:0007669"/>
    <property type="project" value="TreeGrafter"/>
</dbReference>
<accession>A0A2G9V727</accession>
<dbReference type="OrthoDB" id="5835924at2759"/>
<gene>
    <name evidence="1" type="ORF">TELCIR_00345</name>
</gene>
<evidence type="ECO:0000313" key="1">
    <source>
        <dbReference type="EMBL" id="PIO77530.1"/>
    </source>
</evidence>
<dbReference type="GO" id="GO:0004831">
    <property type="term" value="F:tyrosine-tRNA ligase activity"/>
    <property type="evidence" value="ECO:0007669"/>
    <property type="project" value="InterPro"/>
</dbReference>
<dbReference type="AlphaFoldDB" id="A0A2G9V727"/>
<protein>
    <recommendedName>
        <fullName evidence="3">Tyrosyl-tRNA synthetase</fullName>
    </recommendedName>
</protein>
<dbReference type="PANTHER" id="PTHR11766">
    <property type="entry name" value="TYROSYL-TRNA SYNTHETASE"/>
    <property type="match status" value="1"/>
</dbReference>
<dbReference type="EMBL" id="KZ344994">
    <property type="protein sequence ID" value="PIO77530.1"/>
    <property type="molecule type" value="Genomic_DNA"/>
</dbReference>
<dbReference type="Proteomes" id="UP000230423">
    <property type="component" value="Unassembled WGS sequence"/>
</dbReference>
<evidence type="ECO:0008006" key="3">
    <source>
        <dbReference type="Google" id="ProtNLM"/>
    </source>
</evidence>
<keyword evidence="2" id="KW-1185">Reference proteome</keyword>
<dbReference type="InterPro" id="IPR024088">
    <property type="entry name" value="Tyr-tRNA-ligase_bac-type"/>
</dbReference>
<sequence length="157" mass="17707">MYKQYSLAPWEVVLQKIKEHRSNLGKWIAQDALATELTQIVHGDEGLRTAQRCSRALFQGSMEDVHSLNKSELMSLFGTTVKVVRSEVETVGDLADRTRADNVKGSVLMTKGAFKINGEKVIDNTVPLDFKRIGLTEAQDLTLVCWGKRKFQLVQWV</sequence>
<evidence type="ECO:0000313" key="2">
    <source>
        <dbReference type="Proteomes" id="UP000230423"/>
    </source>
</evidence>